<dbReference type="GO" id="GO:0005524">
    <property type="term" value="F:ATP binding"/>
    <property type="evidence" value="ECO:0007669"/>
    <property type="project" value="UniProtKB-UniRule"/>
</dbReference>
<comment type="similarity">
    <text evidence="4">Belongs to the protein kinase superfamily. CMGC Ser/Thr protein kinase family. MNB/DYRK subfamily.</text>
</comment>
<accession>A0A6A4SCI1</accession>
<keyword evidence="15 26" id="KW-0067">ATP-binding</keyword>
<evidence type="ECO:0000256" key="26">
    <source>
        <dbReference type="PROSITE-ProRule" id="PRU10141"/>
    </source>
</evidence>
<dbReference type="InterPro" id="IPR052958">
    <property type="entry name" value="IFN-induced_PKR_regulator"/>
</dbReference>
<feature type="domain" description="THAP-type" evidence="31">
    <location>
        <begin position="1162"/>
        <end position="1248"/>
    </location>
</feature>
<keyword evidence="9" id="KW-0479">Metal-binding</keyword>
<dbReference type="InterPro" id="IPR003598">
    <property type="entry name" value="Ig_sub2"/>
</dbReference>
<dbReference type="SMART" id="SM00409">
    <property type="entry name" value="IG"/>
    <property type="match status" value="3"/>
</dbReference>
<dbReference type="PROSITE" id="PS50835">
    <property type="entry name" value="IG_LIKE"/>
    <property type="match status" value="4"/>
</dbReference>
<dbReference type="PROSITE" id="PS00108">
    <property type="entry name" value="PROTEIN_KINASE_ST"/>
    <property type="match status" value="1"/>
</dbReference>
<comment type="catalytic activity">
    <reaction evidence="22">
        <text>L-seryl-[protein] + ATP = O-phospho-L-seryl-[protein] + ADP + H(+)</text>
        <dbReference type="Rhea" id="RHEA:17989"/>
        <dbReference type="Rhea" id="RHEA-COMP:9863"/>
        <dbReference type="Rhea" id="RHEA-COMP:11604"/>
        <dbReference type="ChEBI" id="CHEBI:15378"/>
        <dbReference type="ChEBI" id="CHEBI:29999"/>
        <dbReference type="ChEBI" id="CHEBI:30616"/>
        <dbReference type="ChEBI" id="CHEBI:83421"/>
        <dbReference type="ChEBI" id="CHEBI:456216"/>
        <dbReference type="EC" id="2.7.12.1"/>
    </reaction>
</comment>
<feature type="compositionally biased region" description="Low complexity" evidence="27">
    <location>
        <begin position="1074"/>
        <end position="1090"/>
    </location>
</feature>
<comment type="similarity">
    <text evidence="3">Belongs to the protein kinase superfamily. CAMK Ser/Thr protein kinase family.</text>
</comment>
<keyword evidence="14" id="KW-0862">Zinc</keyword>
<dbReference type="GO" id="GO:0003677">
    <property type="term" value="F:DNA binding"/>
    <property type="evidence" value="ECO:0007669"/>
    <property type="project" value="UniProtKB-UniRule"/>
</dbReference>
<dbReference type="SUPFAM" id="SSF48726">
    <property type="entry name" value="Immunoglobulin"/>
    <property type="match status" value="4"/>
</dbReference>
<keyword evidence="28" id="KW-1133">Transmembrane helix</keyword>
<evidence type="ECO:0000256" key="22">
    <source>
        <dbReference type="ARBA" id="ARBA00049003"/>
    </source>
</evidence>
<evidence type="ECO:0000256" key="21">
    <source>
        <dbReference type="ARBA" id="ARBA00023319"/>
    </source>
</evidence>
<evidence type="ECO:0000256" key="16">
    <source>
        <dbReference type="ARBA" id="ARBA00023125"/>
    </source>
</evidence>
<feature type="region of interest" description="Disordered" evidence="27">
    <location>
        <begin position="1292"/>
        <end position="1312"/>
    </location>
</feature>
<dbReference type="SMART" id="SM00220">
    <property type="entry name" value="S_TKc"/>
    <property type="match status" value="1"/>
</dbReference>
<reference evidence="32 33" key="1">
    <citation type="submission" date="2019-06" db="EMBL/GenBank/DDBJ databases">
        <title>Draft genomes of female and male turbot (Scophthalmus maximus).</title>
        <authorList>
            <person name="Xu H."/>
            <person name="Xu X.-W."/>
            <person name="Shao C."/>
            <person name="Chen S."/>
        </authorList>
    </citation>
    <scope>NUCLEOTIDE SEQUENCE [LARGE SCALE GENOMIC DNA]</scope>
    <source>
        <strain evidence="32">Ysfricsl-2016a</strain>
        <tissue evidence="32">Blood</tissue>
    </source>
</reference>
<evidence type="ECO:0000256" key="5">
    <source>
        <dbReference type="ARBA" id="ARBA00013203"/>
    </source>
</evidence>
<evidence type="ECO:0000313" key="33">
    <source>
        <dbReference type="Proteomes" id="UP000438429"/>
    </source>
</evidence>
<feature type="compositionally biased region" description="Basic residues" evidence="27">
    <location>
        <begin position="987"/>
        <end position="996"/>
    </location>
</feature>
<dbReference type="InterPro" id="IPR000719">
    <property type="entry name" value="Prot_kinase_dom"/>
</dbReference>
<dbReference type="Proteomes" id="UP000438429">
    <property type="component" value="Unassembled WGS sequence"/>
</dbReference>
<dbReference type="InterPro" id="IPR036179">
    <property type="entry name" value="Ig-like_dom_sf"/>
</dbReference>
<dbReference type="Pfam" id="PF08205">
    <property type="entry name" value="C2-set_2"/>
    <property type="match status" value="1"/>
</dbReference>
<keyword evidence="13" id="KW-0418">Kinase</keyword>
<dbReference type="PANTHER" id="PTHR46289">
    <property type="entry name" value="52 KDA REPRESSOR OF THE INHIBITOR OF THE PROTEIN KINASE-LIKE PROTEIN-RELATED"/>
    <property type="match status" value="1"/>
</dbReference>
<keyword evidence="16 25" id="KW-0238">DNA-binding</keyword>
<evidence type="ECO:0000256" key="10">
    <source>
        <dbReference type="ARBA" id="ARBA00022737"/>
    </source>
</evidence>
<dbReference type="SMART" id="SM00692">
    <property type="entry name" value="DM3"/>
    <property type="match status" value="1"/>
</dbReference>
<dbReference type="EC" id="2.7.12.1" evidence="5"/>
<feature type="region of interest" description="Disordered" evidence="27">
    <location>
        <begin position="1056"/>
        <end position="1119"/>
    </location>
</feature>
<dbReference type="InterPro" id="IPR044131">
    <property type="entry name" value="PKc_DYR1A/1B"/>
</dbReference>
<dbReference type="GO" id="GO:0004713">
    <property type="term" value="F:protein tyrosine kinase activity"/>
    <property type="evidence" value="ECO:0007669"/>
    <property type="project" value="UniProtKB-KW"/>
</dbReference>
<evidence type="ECO:0000259" key="31">
    <source>
        <dbReference type="PROSITE" id="PS50950"/>
    </source>
</evidence>
<evidence type="ECO:0000256" key="18">
    <source>
        <dbReference type="ARBA" id="ARBA00023137"/>
    </source>
</evidence>
<evidence type="ECO:0000256" key="28">
    <source>
        <dbReference type="SAM" id="Phobius"/>
    </source>
</evidence>
<dbReference type="FunFam" id="1.10.510.10:FF:000264">
    <property type="entry name" value="dual specificity tyrosine-phosphorylation-regulated kinase 1B isoform X3"/>
    <property type="match status" value="1"/>
</dbReference>
<evidence type="ECO:0000256" key="2">
    <source>
        <dbReference type="ARBA" id="ARBA00004167"/>
    </source>
</evidence>
<evidence type="ECO:0000256" key="1">
    <source>
        <dbReference type="ARBA" id="ARBA00004123"/>
    </source>
</evidence>
<evidence type="ECO:0000256" key="13">
    <source>
        <dbReference type="ARBA" id="ARBA00022777"/>
    </source>
</evidence>
<feature type="compositionally biased region" description="Polar residues" evidence="27">
    <location>
        <begin position="1057"/>
        <end position="1073"/>
    </location>
</feature>
<dbReference type="SUPFAM" id="SSF56112">
    <property type="entry name" value="Protein kinase-like (PK-like)"/>
    <property type="match status" value="1"/>
</dbReference>
<dbReference type="Gene3D" id="2.60.40.10">
    <property type="entry name" value="Immunoglobulins"/>
    <property type="match status" value="4"/>
</dbReference>
<dbReference type="Gene3D" id="3.30.200.20">
    <property type="entry name" value="Phosphorylase Kinase, domain 1"/>
    <property type="match status" value="1"/>
</dbReference>
<evidence type="ECO:0000256" key="23">
    <source>
        <dbReference type="ARBA" id="ARBA00049308"/>
    </source>
</evidence>
<keyword evidence="7" id="KW-0597">Phosphoprotein</keyword>
<evidence type="ECO:0000256" key="7">
    <source>
        <dbReference type="ARBA" id="ARBA00022553"/>
    </source>
</evidence>
<dbReference type="SMART" id="SM00408">
    <property type="entry name" value="IGc2"/>
    <property type="match status" value="2"/>
</dbReference>
<dbReference type="Pfam" id="PF05485">
    <property type="entry name" value="THAP"/>
    <property type="match status" value="1"/>
</dbReference>
<evidence type="ECO:0000256" key="19">
    <source>
        <dbReference type="ARBA" id="ARBA00023157"/>
    </source>
</evidence>
<dbReference type="GO" id="GO:0008270">
    <property type="term" value="F:zinc ion binding"/>
    <property type="evidence" value="ECO:0007669"/>
    <property type="project" value="UniProtKB-KW"/>
</dbReference>
<dbReference type="InterPro" id="IPR003599">
    <property type="entry name" value="Ig_sub"/>
</dbReference>
<dbReference type="InterPro" id="IPR011009">
    <property type="entry name" value="Kinase-like_dom_sf"/>
</dbReference>
<feature type="compositionally biased region" description="Basic and acidic residues" evidence="27">
    <location>
        <begin position="533"/>
        <end position="549"/>
    </location>
</feature>
<dbReference type="SUPFAM" id="SSF57716">
    <property type="entry name" value="Glucocorticoid receptor-like (DNA-binding domain)"/>
    <property type="match status" value="1"/>
</dbReference>
<comment type="catalytic activity">
    <reaction evidence="23">
        <text>L-threonyl-[protein] + ATP = O-phospho-L-threonyl-[protein] + ADP + H(+)</text>
        <dbReference type="Rhea" id="RHEA:46608"/>
        <dbReference type="Rhea" id="RHEA-COMP:11060"/>
        <dbReference type="Rhea" id="RHEA-COMP:11605"/>
        <dbReference type="ChEBI" id="CHEBI:15378"/>
        <dbReference type="ChEBI" id="CHEBI:30013"/>
        <dbReference type="ChEBI" id="CHEBI:30616"/>
        <dbReference type="ChEBI" id="CHEBI:61977"/>
        <dbReference type="ChEBI" id="CHEBI:456216"/>
        <dbReference type="EC" id="2.7.12.1"/>
    </reaction>
</comment>
<keyword evidence="12 25" id="KW-0863">Zinc-finger</keyword>
<feature type="domain" description="Ig-like" evidence="30">
    <location>
        <begin position="397"/>
        <end position="478"/>
    </location>
</feature>
<dbReference type="InterPro" id="IPR007110">
    <property type="entry name" value="Ig-like_dom"/>
</dbReference>
<dbReference type="EMBL" id="VEVO01000015">
    <property type="protein sequence ID" value="KAF0029978.1"/>
    <property type="molecule type" value="Genomic_DNA"/>
</dbReference>
<feature type="compositionally biased region" description="Polar residues" evidence="27">
    <location>
        <begin position="1098"/>
        <end position="1114"/>
    </location>
</feature>
<evidence type="ECO:0000256" key="17">
    <source>
        <dbReference type="ARBA" id="ARBA00023136"/>
    </source>
</evidence>
<evidence type="ECO:0000256" key="8">
    <source>
        <dbReference type="ARBA" id="ARBA00022679"/>
    </source>
</evidence>
<evidence type="ECO:0000259" key="29">
    <source>
        <dbReference type="PROSITE" id="PS50011"/>
    </source>
</evidence>
<comment type="subcellular location">
    <subcellularLocation>
        <location evidence="2">Membrane</location>
        <topology evidence="2">Single-pass membrane protein</topology>
    </subcellularLocation>
    <subcellularLocation>
        <location evidence="1">Nucleus</location>
    </subcellularLocation>
</comment>
<evidence type="ECO:0000256" key="27">
    <source>
        <dbReference type="SAM" id="MobiDB-lite"/>
    </source>
</evidence>
<keyword evidence="6" id="KW-0723">Serine/threonine-protein kinase</keyword>
<keyword evidence="17 28" id="KW-0472">Membrane</keyword>
<keyword evidence="8" id="KW-0808">Transferase</keyword>
<dbReference type="GO" id="GO:0004674">
    <property type="term" value="F:protein serine/threonine kinase activity"/>
    <property type="evidence" value="ECO:0007669"/>
    <property type="project" value="UniProtKB-KW"/>
</dbReference>
<dbReference type="InterPro" id="IPR017441">
    <property type="entry name" value="Protein_kinase_ATP_BS"/>
</dbReference>
<feature type="transmembrane region" description="Helical" evidence="28">
    <location>
        <begin position="500"/>
        <end position="522"/>
    </location>
</feature>
<keyword evidence="28" id="KW-0812">Transmembrane</keyword>
<protein>
    <recommendedName>
        <fullName evidence="5">dual-specificity kinase</fullName>
        <ecNumber evidence="5">2.7.12.1</ecNumber>
    </recommendedName>
</protein>
<evidence type="ECO:0000256" key="3">
    <source>
        <dbReference type="ARBA" id="ARBA00006692"/>
    </source>
</evidence>
<evidence type="ECO:0000256" key="11">
    <source>
        <dbReference type="ARBA" id="ARBA00022741"/>
    </source>
</evidence>
<evidence type="ECO:0000256" key="4">
    <source>
        <dbReference type="ARBA" id="ARBA00008867"/>
    </source>
</evidence>
<feature type="region of interest" description="Disordered" evidence="27">
    <location>
        <begin position="530"/>
        <end position="549"/>
    </location>
</feature>
<evidence type="ECO:0000256" key="15">
    <source>
        <dbReference type="ARBA" id="ARBA00022840"/>
    </source>
</evidence>
<dbReference type="PROSITE" id="PS50011">
    <property type="entry name" value="PROTEIN_KINASE_DOM"/>
    <property type="match status" value="1"/>
</dbReference>
<keyword evidence="19" id="KW-1015">Disulfide bond</keyword>
<dbReference type="InterPro" id="IPR013783">
    <property type="entry name" value="Ig-like_fold"/>
</dbReference>
<keyword evidence="18" id="KW-0829">Tyrosine-protein kinase</keyword>
<feature type="domain" description="Ig-like" evidence="30">
    <location>
        <begin position="348"/>
        <end position="388"/>
    </location>
</feature>
<dbReference type="Gene3D" id="1.10.510.10">
    <property type="entry name" value="Transferase(Phosphotransferase) domain 1"/>
    <property type="match status" value="1"/>
</dbReference>
<sequence>MGRRIARQNLVVSGLETVVGQYGDTLEIPCNNGAMKAEDVLITKWKYNKEEGLSGDLLVKQTHKNITIIATNEYKGRVSMAANSSLLLSAAKLTDQRVFICMVVTGADIAEYPVNVVIYKMPPGLEISDKAEELEIGKLTKLGKCVAQDANPAANITWLKNNEPLVADGKGISIQASVQVDPVTGLSTTSSTLEYSAEKEDTDAQFTCSTQHAVGGELVSAAATFTITYSTENIVLQVIAQDPLVEGDNVTLKCVADGNPAPISFNFHLKGDLVKVENADTYTITDVSRDTTGEYKCSLIDNPTLEASKDVTVNYLDINLSPSGNILKSADEALNLTLQIDASGESMVSWTKDNVKLDKEPKFAKLTYSDSGRYECKVTMGNLSRKASFELLVKGAPVIRQLSKRRGEDGQHKVLICEAEGSPKPAVSWSVNGTSPEESAFINGKITHKIRVVPSANLTVSCTVINEFGTDTRSINVSTLFVEVRMDKQDQSEDSDQTKLVVGVVVGLLVATLVLGLTYWVYMKKSKQGSWKTGEKEDGSSEEEKKLEEKVEENIQKAEGGEKLKLDKFPHHTGYWTLNEDRAIRGGETSACKPSSVRLAPSFSLHTAGLQMAAPMPHTHQQYSDRHQPSTDQSVTVLPYSDQTPQLTANQRHMPQCFRDPTSAPLRKLSIDLIKTYKHINEVYYAKKKRRHQQGQGEDSSHKKERKVFNDGYDDDNYDYIVKNGEKWMDRYEIDSLIGKGSFGQVVKAYDRAEQEWVAIKIIKNKKAFLNQAQIEVRLLELMNKHDTEMKYYIVHLKRHFMFRNHLCLVFEMLSYNLYDLLRNTNFRGVSLNLTRKFAQQLCTALLFLATPELSIIHCDLKPENILLCNPKRSAIKIVDFGSSCQLGQRIYQYIQSRFYRSPEVLLGMPYDLAIDMWSLGCILVEMHTGEPLFSGANEVDQMNKIVEVLGIPPNHIMDLAPKARKFFEKLSDGTWSVKKTKDGKRYKPPASRKLHSILGVETGGPGGRRAGESGHAVADYLKFKDLILRMLDYDPKSRIQPYYALQHSFFKKTADEGTNTSSSVSTSPALEQSQSSGTTSSTSSSSASTLQPRHITIRNSQKRVTSTETSGNQERVVGAQSRHKVTVFVLLTISPYIILPQRTNQEKKSTPRARPGFEPGTSRTLSENHTPRPTSRIRREDAECLQVNNSRCRIWVENCRRADLEAKTSDQLNKHYRLCAKHFDPAMVCKTSPYRTVLKDTAIPTIFDLTSHLKNPHTRHRKRIKELTEEDIRKIKERRLASSIEQLVSKKDAAAEDSTSTNEDEPQLSTEEKELREYLRSMFEVVVMLGKQCIPLVADKASEAVHKSNNFQALLDYRMNVGDAALKKRFEATAVNTEYLSATQQSQLLDVCENTVREEMLMEVRESRFFSLVTGDLVEFSSERHLPLFLRFVNQQNVLREEFLDFVLFDGDESSLVERLEAQLTDRWGLSMEDCRGQAHKATGSSTTKMKAVAVLLMEKYPLALNMPCSHMALNIHLANSLPFPNVQVVMETLRRIGAFFRTPLTQEELDAGVSSHYQKNEEKVTVLKQACVSGWMEQHSVFDVLLDLLPPLLLCMDSIWDNGDGQFTDAVTAEAYSITEILSDFEIIVTIVILKNVLTFTRAFGRNLQRETLDVFFAANSLTAVLHSLNEVNDNIDVYHEFWYEEAVSLANVMEIPVKVPRLFLRKQRVADVDEIQAEAYFKEYVTIPVIRGIMQEVEDMFSETNLKALKCLSLVPAVMGQMKFNTTEENYADVYRNDLPNPDTLPAELHCWRIKWKHRGKEVRLPTTIHETLQLPDVKFFPNVNSFLKVLSTLPVLKLEENKSDTASERLQAYLAGTPAKQWNKSLAMLNINTHVKHDLDVMVDKYCRLYPEDDAEAEEAAEEDAVVK</sequence>
<evidence type="ECO:0000256" key="25">
    <source>
        <dbReference type="PROSITE-ProRule" id="PRU00309"/>
    </source>
</evidence>
<evidence type="ECO:0000256" key="14">
    <source>
        <dbReference type="ARBA" id="ARBA00022833"/>
    </source>
</evidence>
<comment type="catalytic activity">
    <reaction evidence="24">
        <text>L-tyrosyl-[protein] + ATP = O-phospho-L-tyrosyl-[protein] + ADP + H(+)</text>
        <dbReference type="Rhea" id="RHEA:10596"/>
        <dbReference type="Rhea" id="RHEA-COMP:10136"/>
        <dbReference type="Rhea" id="RHEA-COMP:20101"/>
        <dbReference type="ChEBI" id="CHEBI:15378"/>
        <dbReference type="ChEBI" id="CHEBI:30616"/>
        <dbReference type="ChEBI" id="CHEBI:46858"/>
        <dbReference type="ChEBI" id="CHEBI:61978"/>
        <dbReference type="ChEBI" id="CHEBI:456216"/>
        <dbReference type="EC" id="2.7.12.1"/>
    </reaction>
</comment>
<dbReference type="SMART" id="SM00980">
    <property type="entry name" value="THAP"/>
    <property type="match status" value="1"/>
</dbReference>
<dbReference type="InterPro" id="IPR008271">
    <property type="entry name" value="Ser/Thr_kinase_AS"/>
</dbReference>
<dbReference type="GO" id="GO:0005634">
    <property type="term" value="C:nucleus"/>
    <property type="evidence" value="ECO:0007669"/>
    <property type="project" value="UniProtKB-SubCell"/>
</dbReference>
<name>A0A6A4SCI1_SCOMX</name>
<feature type="binding site" evidence="26">
    <location>
        <position position="761"/>
    </location>
    <ligand>
        <name>ATP</name>
        <dbReference type="ChEBI" id="CHEBI:30616"/>
    </ligand>
</feature>
<evidence type="ECO:0000256" key="9">
    <source>
        <dbReference type="ARBA" id="ARBA00022723"/>
    </source>
</evidence>
<dbReference type="GO" id="GO:0016020">
    <property type="term" value="C:membrane"/>
    <property type="evidence" value="ECO:0007669"/>
    <property type="project" value="UniProtKB-SubCell"/>
</dbReference>
<gene>
    <name evidence="32" type="ORF">F2P81_016709</name>
</gene>
<evidence type="ECO:0000313" key="32">
    <source>
        <dbReference type="EMBL" id="KAF0029978.1"/>
    </source>
</evidence>
<evidence type="ECO:0000259" key="30">
    <source>
        <dbReference type="PROSITE" id="PS50835"/>
    </source>
</evidence>
<dbReference type="PROSITE" id="PS50950">
    <property type="entry name" value="ZF_THAP"/>
    <property type="match status" value="1"/>
</dbReference>
<evidence type="ECO:0000256" key="6">
    <source>
        <dbReference type="ARBA" id="ARBA00022527"/>
    </source>
</evidence>
<dbReference type="InterPro" id="IPR006612">
    <property type="entry name" value="THAP_Znf"/>
</dbReference>
<comment type="caution">
    <text evidence="32">The sequence shown here is derived from an EMBL/GenBank/DDBJ whole genome shotgun (WGS) entry which is preliminary data.</text>
</comment>
<dbReference type="PROSITE" id="PS00107">
    <property type="entry name" value="PROTEIN_KINASE_ATP"/>
    <property type="match status" value="1"/>
</dbReference>
<keyword evidence="10" id="KW-0677">Repeat</keyword>
<feature type="domain" description="Protein kinase" evidence="29">
    <location>
        <begin position="732"/>
        <end position="1051"/>
    </location>
</feature>
<evidence type="ECO:0000256" key="20">
    <source>
        <dbReference type="ARBA" id="ARBA00023242"/>
    </source>
</evidence>
<organism evidence="32 33">
    <name type="scientific">Scophthalmus maximus</name>
    <name type="common">Turbot</name>
    <name type="synonym">Psetta maxima</name>
    <dbReference type="NCBI Taxonomy" id="52904"/>
    <lineage>
        <taxon>Eukaryota</taxon>
        <taxon>Metazoa</taxon>
        <taxon>Chordata</taxon>
        <taxon>Craniata</taxon>
        <taxon>Vertebrata</taxon>
        <taxon>Euteleostomi</taxon>
        <taxon>Actinopterygii</taxon>
        <taxon>Neopterygii</taxon>
        <taxon>Teleostei</taxon>
        <taxon>Neoteleostei</taxon>
        <taxon>Acanthomorphata</taxon>
        <taxon>Carangaria</taxon>
        <taxon>Pleuronectiformes</taxon>
        <taxon>Pleuronectoidei</taxon>
        <taxon>Scophthalmidae</taxon>
        <taxon>Scophthalmus</taxon>
    </lineage>
</organism>
<dbReference type="Pfam" id="PF00069">
    <property type="entry name" value="Pkinase"/>
    <property type="match status" value="1"/>
</dbReference>
<feature type="compositionally biased region" description="Polar residues" evidence="27">
    <location>
        <begin position="1162"/>
        <end position="1174"/>
    </location>
</feature>
<evidence type="ECO:0000256" key="12">
    <source>
        <dbReference type="ARBA" id="ARBA00022771"/>
    </source>
</evidence>
<feature type="region of interest" description="Disordered" evidence="27">
    <location>
        <begin position="688"/>
        <end position="708"/>
    </location>
</feature>
<evidence type="ECO:0000256" key="24">
    <source>
        <dbReference type="ARBA" id="ARBA00051680"/>
    </source>
</evidence>
<feature type="domain" description="Ig-like" evidence="30">
    <location>
        <begin position="232"/>
        <end position="312"/>
    </location>
</feature>
<dbReference type="PANTHER" id="PTHR46289:SF13">
    <property type="entry name" value="52 KDA REPRESSOR OF THE INHIBITOR OF THE PROTEIN KINASE-RELATED"/>
    <property type="match status" value="1"/>
</dbReference>
<dbReference type="InterPro" id="IPR013162">
    <property type="entry name" value="CD80_C2-set"/>
</dbReference>
<dbReference type="Pfam" id="PF13927">
    <property type="entry name" value="Ig_3"/>
    <property type="match status" value="1"/>
</dbReference>
<dbReference type="GO" id="GO:0004712">
    <property type="term" value="F:protein serine/threonine/tyrosine kinase activity"/>
    <property type="evidence" value="ECO:0007669"/>
    <property type="project" value="UniProtKB-EC"/>
</dbReference>
<keyword evidence="20" id="KW-0539">Nucleus</keyword>
<keyword evidence="21" id="KW-0393">Immunoglobulin domain</keyword>
<dbReference type="CDD" id="cd14226">
    <property type="entry name" value="PKc_DYRK1"/>
    <property type="match status" value="1"/>
</dbReference>
<dbReference type="FunFam" id="3.30.200.20:FF:000087">
    <property type="entry name" value="Dual specificity tyrosine-phosphorylation-regulated kinase 1A"/>
    <property type="match status" value="1"/>
</dbReference>
<feature type="domain" description="Ig-like" evidence="30">
    <location>
        <begin position="123"/>
        <end position="226"/>
    </location>
</feature>
<proteinExistence type="inferred from homology"/>
<feature type="region of interest" description="Disordered" evidence="27">
    <location>
        <begin position="980"/>
        <end position="1012"/>
    </location>
</feature>
<keyword evidence="11 26" id="KW-0547">Nucleotide-binding</keyword>
<feature type="region of interest" description="Disordered" evidence="27">
    <location>
        <begin position="1143"/>
        <end position="1178"/>
    </location>
</feature>